<evidence type="ECO:0000259" key="8">
    <source>
        <dbReference type="PROSITE" id="PS50881"/>
    </source>
</evidence>
<dbReference type="PANTHER" id="PTHR48277:SF1">
    <property type="entry name" value="MITOCHONDRIAL RIBOSOMAL PROTEIN S5"/>
    <property type="match status" value="1"/>
</dbReference>
<dbReference type="GO" id="GO:0005840">
    <property type="term" value="C:ribosome"/>
    <property type="evidence" value="ECO:0007669"/>
    <property type="project" value="UniProtKB-KW"/>
</dbReference>
<dbReference type="InterPro" id="IPR000851">
    <property type="entry name" value="Ribosomal_uS5"/>
</dbReference>
<dbReference type="InterPro" id="IPR014721">
    <property type="entry name" value="Ribsml_uS5_D2-typ_fold_subgr"/>
</dbReference>
<dbReference type="Pfam" id="PF03719">
    <property type="entry name" value="Ribosomal_S5_C"/>
    <property type="match status" value="1"/>
</dbReference>
<evidence type="ECO:0000313" key="9">
    <source>
        <dbReference type="EMBL" id="OGL81660.1"/>
    </source>
</evidence>
<dbReference type="PANTHER" id="PTHR48277">
    <property type="entry name" value="MITOCHONDRIAL RIBOSOMAL PROTEIN S5"/>
    <property type="match status" value="1"/>
</dbReference>
<evidence type="ECO:0000256" key="2">
    <source>
        <dbReference type="ARBA" id="ARBA00022980"/>
    </source>
</evidence>
<dbReference type="AlphaFoldDB" id="A0A1F7UTM5"/>
<accession>A0A1F7UTM5</accession>
<comment type="similarity">
    <text evidence="1 7">Belongs to the universal ribosomal protein uS5 family.</text>
</comment>
<feature type="domain" description="S5 DRBM" evidence="8">
    <location>
        <begin position="20"/>
        <end position="83"/>
    </location>
</feature>
<dbReference type="FunFam" id="3.30.230.10:FF:000002">
    <property type="entry name" value="30S ribosomal protein S5"/>
    <property type="match status" value="1"/>
</dbReference>
<proteinExistence type="inferred from homology"/>
<evidence type="ECO:0000256" key="3">
    <source>
        <dbReference type="ARBA" id="ARBA00023274"/>
    </source>
</evidence>
<dbReference type="InterPro" id="IPR013810">
    <property type="entry name" value="Ribosomal_uS5_N"/>
</dbReference>
<keyword evidence="3 6" id="KW-0687">Ribonucleoprotein</keyword>
<dbReference type="SUPFAM" id="SSF54211">
    <property type="entry name" value="Ribosomal protein S5 domain 2-like"/>
    <property type="match status" value="1"/>
</dbReference>
<evidence type="ECO:0000256" key="1">
    <source>
        <dbReference type="ARBA" id="ARBA00008945"/>
    </source>
</evidence>
<name>A0A1F7UTM5_9BACT</name>
<reference evidence="9 10" key="1">
    <citation type="journal article" date="2016" name="Nat. Commun.">
        <title>Thousands of microbial genomes shed light on interconnected biogeochemical processes in an aquifer system.</title>
        <authorList>
            <person name="Anantharaman K."/>
            <person name="Brown C.T."/>
            <person name="Hug L.A."/>
            <person name="Sharon I."/>
            <person name="Castelle C.J."/>
            <person name="Probst A.J."/>
            <person name="Thomas B.C."/>
            <person name="Singh A."/>
            <person name="Wilkins M.J."/>
            <person name="Karaoz U."/>
            <person name="Brodie E.L."/>
            <person name="Williams K.H."/>
            <person name="Hubbard S.S."/>
            <person name="Banfield J.F."/>
        </authorList>
    </citation>
    <scope>NUCLEOTIDE SEQUENCE [LARGE SCALE GENOMIC DNA]</scope>
</reference>
<sequence length="158" mass="17276">MPPRERRDRRDTRTPEEKEFQQRVVDLRRVTRVTKGGKRLRFRATVLIGDGKGRIGFGVGKGADVALSTGKAFRKARQNLTTIPLKNETVPHIARAKFGSATVLIKPAPKGTGVKAGGPMRIIFELAGVSNVVGKILGTTKNKINIIKATLVAIEQLR</sequence>
<dbReference type="Gene3D" id="3.30.230.10">
    <property type="match status" value="1"/>
</dbReference>
<gene>
    <name evidence="9" type="ORF">A3B21_04380</name>
</gene>
<dbReference type="InterPro" id="IPR005324">
    <property type="entry name" value="Ribosomal_uS5_C"/>
</dbReference>
<dbReference type="Pfam" id="PF00333">
    <property type="entry name" value="Ribosomal_S5"/>
    <property type="match status" value="1"/>
</dbReference>
<organism evidence="9 10">
    <name type="scientific">Candidatus Uhrbacteria bacterium RIFCSPLOWO2_01_FULL_47_24</name>
    <dbReference type="NCBI Taxonomy" id="1802401"/>
    <lineage>
        <taxon>Bacteria</taxon>
        <taxon>Candidatus Uhriibacteriota</taxon>
    </lineage>
</organism>
<dbReference type="GO" id="GO:1990904">
    <property type="term" value="C:ribonucleoprotein complex"/>
    <property type="evidence" value="ECO:0007669"/>
    <property type="project" value="UniProtKB-UniRule"/>
</dbReference>
<dbReference type="SUPFAM" id="SSF54768">
    <property type="entry name" value="dsRNA-binding domain-like"/>
    <property type="match status" value="1"/>
</dbReference>
<dbReference type="GO" id="GO:0003735">
    <property type="term" value="F:structural constituent of ribosome"/>
    <property type="evidence" value="ECO:0007669"/>
    <property type="project" value="UniProtKB-UniRule"/>
</dbReference>
<dbReference type="EMBL" id="MGEJ01000003">
    <property type="protein sequence ID" value="OGL81660.1"/>
    <property type="molecule type" value="Genomic_DNA"/>
</dbReference>
<dbReference type="GO" id="GO:0006412">
    <property type="term" value="P:translation"/>
    <property type="evidence" value="ECO:0007669"/>
    <property type="project" value="InterPro"/>
</dbReference>
<dbReference type="PROSITE" id="PS50881">
    <property type="entry name" value="S5_DSRBD"/>
    <property type="match status" value="1"/>
</dbReference>
<evidence type="ECO:0000256" key="4">
    <source>
        <dbReference type="ARBA" id="ARBA00035255"/>
    </source>
</evidence>
<evidence type="ECO:0000256" key="6">
    <source>
        <dbReference type="PROSITE-ProRule" id="PRU00268"/>
    </source>
</evidence>
<keyword evidence="2 6" id="KW-0689">Ribosomal protein</keyword>
<dbReference type="Gene3D" id="3.30.160.20">
    <property type="match status" value="1"/>
</dbReference>
<protein>
    <recommendedName>
        <fullName evidence="4">Small ribosomal subunit protein uS5</fullName>
    </recommendedName>
    <alternativeName>
        <fullName evidence="5">30S ribosomal protein S5</fullName>
    </alternativeName>
</protein>
<dbReference type="GO" id="GO:0005737">
    <property type="term" value="C:cytoplasm"/>
    <property type="evidence" value="ECO:0007669"/>
    <property type="project" value="UniProtKB-ARBA"/>
</dbReference>
<dbReference type="STRING" id="1802401.A3B21_04380"/>
<evidence type="ECO:0000256" key="7">
    <source>
        <dbReference type="RuleBase" id="RU003823"/>
    </source>
</evidence>
<dbReference type="GO" id="GO:0003723">
    <property type="term" value="F:RNA binding"/>
    <property type="evidence" value="ECO:0007669"/>
    <property type="project" value="InterPro"/>
</dbReference>
<comment type="caution">
    <text evidence="9">The sequence shown here is derived from an EMBL/GenBank/DDBJ whole genome shotgun (WGS) entry which is preliminary data.</text>
</comment>
<dbReference type="InterPro" id="IPR020568">
    <property type="entry name" value="Ribosomal_Su5_D2-typ_SF"/>
</dbReference>
<evidence type="ECO:0000256" key="5">
    <source>
        <dbReference type="ARBA" id="ARBA00035519"/>
    </source>
</evidence>
<dbReference type="Proteomes" id="UP000176897">
    <property type="component" value="Unassembled WGS sequence"/>
</dbReference>
<evidence type="ECO:0000313" key="10">
    <source>
        <dbReference type="Proteomes" id="UP000176897"/>
    </source>
</evidence>